<dbReference type="PANTHER" id="PTHR24321">
    <property type="entry name" value="DEHYDROGENASES, SHORT CHAIN"/>
    <property type="match status" value="1"/>
</dbReference>
<reference evidence="3 4" key="1">
    <citation type="submission" date="2024-07" db="EMBL/GenBank/DDBJ databases">
        <title>Section-level genome sequencing and comparative genomics of Aspergillus sections Usti and Cavernicolus.</title>
        <authorList>
            <consortium name="Lawrence Berkeley National Laboratory"/>
            <person name="Nybo J.L."/>
            <person name="Vesth T.C."/>
            <person name="Theobald S."/>
            <person name="Frisvad J.C."/>
            <person name="Larsen T.O."/>
            <person name="Kjaerboelling I."/>
            <person name="Rothschild-Mancinelli K."/>
            <person name="Lyhne E.K."/>
            <person name="Kogle M.E."/>
            <person name="Barry K."/>
            <person name="Clum A."/>
            <person name="Na H."/>
            <person name="Ledsgaard L."/>
            <person name="Lin J."/>
            <person name="Lipzen A."/>
            <person name="Kuo A."/>
            <person name="Riley R."/>
            <person name="Mondo S."/>
            <person name="Labutti K."/>
            <person name="Haridas S."/>
            <person name="Pangalinan J."/>
            <person name="Salamov A.A."/>
            <person name="Simmons B.A."/>
            <person name="Magnuson J.K."/>
            <person name="Chen J."/>
            <person name="Drula E."/>
            <person name="Henrissat B."/>
            <person name="Wiebenga A."/>
            <person name="Lubbers R.J."/>
            <person name="Gomes A.C."/>
            <person name="Makela M.R."/>
            <person name="Stajich J."/>
            <person name="Grigoriev I.V."/>
            <person name="Mortensen U.H."/>
            <person name="De Vries R.P."/>
            <person name="Baker S.E."/>
            <person name="Andersen M.R."/>
        </authorList>
    </citation>
    <scope>NUCLEOTIDE SEQUENCE [LARGE SCALE GENOMIC DNA]</scope>
    <source>
        <strain evidence="3 4">CBS 588.65</strain>
    </source>
</reference>
<gene>
    <name evidence="3" type="ORF">BJX63DRAFT_417687</name>
</gene>
<keyword evidence="2" id="KW-0560">Oxidoreductase</keyword>
<accession>A0ABR4I4H1</accession>
<evidence type="ECO:0000256" key="1">
    <source>
        <dbReference type="ARBA" id="ARBA00006484"/>
    </source>
</evidence>
<evidence type="ECO:0000313" key="4">
    <source>
        <dbReference type="Proteomes" id="UP001610334"/>
    </source>
</evidence>
<comment type="similarity">
    <text evidence="1">Belongs to the short-chain dehydrogenases/reductases (SDR) family.</text>
</comment>
<dbReference type="InterPro" id="IPR002347">
    <property type="entry name" value="SDR_fam"/>
</dbReference>
<dbReference type="SUPFAM" id="SSF51735">
    <property type="entry name" value="NAD(P)-binding Rossmann-fold domains"/>
    <property type="match status" value="1"/>
</dbReference>
<dbReference type="EMBL" id="JBFXLT010000002">
    <property type="protein sequence ID" value="KAL2822654.1"/>
    <property type="molecule type" value="Genomic_DNA"/>
</dbReference>
<dbReference type="Pfam" id="PF13561">
    <property type="entry name" value="adh_short_C2"/>
    <property type="match status" value="1"/>
</dbReference>
<dbReference type="CDD" id="cd05233">
    <property type="entry name" value="SDR_c"/>
    <property type="match status" value="1"/>
</dbReference>
<dbReference type="InterPro" id="IPR036291">
    <property type="entry name" value="NAD(P)-bd_dom_sf"/>
</dbReference>
<protein>
    <submittedName>
        <fullName evidence="3">Uncharacterized protein</fullName>
    </submittedName>
</protein>
<dbReference type="PANTHER" id="PTHR24321:SF8">
    <property type="entry name" value="ESTRADIOL 17-BETA-DEHYDROGENASE 8-RELATED"/>
    <property type="match status" value="1"/>
</dbReference>
<evidence type="ECO:0000256" key="2">
    <source>
        <dbReference type="ARBA" id="ARBA00023002"/>
    </source>
</evidence>
<comment type="caution">
    <text evidence="3">The sequence shown here is derived from an EMBL/GenBank/DDBJ whole genome shotgun (WGS) entry which is preliminary data.</text>
</comment>
<sequence>MAAGFDGRKVLITGTGSGIGQATAQKLSSLDSTQLPFNCAEINPANIPITEATDAYCTRLMVDILGTFNMSRACVPLLSTYRVTADSAGTRGTRFTTQKKHAIASFTKELAMELSPCEIRVNAVAPEPTDTLTMADNVEGRDANNRFVSGVSLRRLGQVSEVACTNLADYMRGGENLGLE</sequence>
<dbReference type="Gene3D" id="3.40.50.720">
    <property type="entry name" value="NAD(P)-binding Rossmann-like Domain"/>
    <property type="match status" value="1"/>
</dbReference>
<organism evidence="3 4">
    <name type="scientific">Aspergillus granulosus</name>
    <dbReference type="NCBI Taxonomy" id="176169"/>
    <lineage>
        <taxon>Eukaryota</taxon>
        <taxon>Fungi</taxon>
        <taxon>Dikarya</taxon>
        <taxon>Ascomycota</taxon>
        <taxon>Pezizomycotina</taxon>
        <taxon>Eurotiomycetes</taxon>
        <taxon>Eurotiomycetidae</taxon>
        <taxon>Eurotiales</taxon>
        <taxon>Aspergillaceae</taxon>
        <taxon>Aspergillus</taxon>
        <taxon>Aspergillus subgen. Nidulantes</taxon>
    </lineage>
</organism>
<keyword evidence="4" id="KW-1185">Reference proteome</keyword>
<evidence type="ECO:0000313" key="3">
    <source>
        <dbReference type="EMBL" id="KAL2822654.1"/>
    </source>
</evidence>
<proteinExistence type="inferred from homology"/>
<name>A0ABR4I4H1_9EURO</name>
<dbReference type="Proteomes" id="UP001610334">
    <property type="component" value="Unassembled WGS sequence"/>
</dbReference>
<dbReference type="PRINTS" id="PR00081">
    <property type="entry name" value="GDHRDH"/>
</dbReference>